<dbReference type="SUPFAM" id="SSF143011">
    <property type="entry name" value="RelE-like"/>
    <property type="match status" value="1"/>
</dbReference>
<evidence type="ECO:0000256" key="1">
    <source>
        <dbReference type="ARBA" id="ARBA00008172"/>
    </source>
</evidence>
<dbReference type="eggNOG" id="COG4115">
    <property type="taxonomic scope" value="Bacteria"/>
</dbReference>
<dbReference type="Gene3D" id="3.30.2310.20">
    <property type="entry name" value="RelE-like"/>
    <property type="match status" value="1"/>
</dbReference>
<reference evidence="7 8" key="1">
    <citation type="submission" date="2016-03" db="EMBL/GenBank/DDBJ databases">
        <title>Comparative genomics of human isolates of Fusobacterium necrophorum.</title>
        <authorList>
            <person name="Jensen A."/>
            <person name="Bank S."/>
            <person name="Andersen P.S."/>
            <person name="Kristensen L.H."/>
            <person name="Prag J."/>
        </authorList>
    </citation>
    <scope>NUCLEOTIDE SEQUENCE [LARGE SCALE GENOMIC DNA]</scope>
    <source>
        <strain evidence="7 8">LS_1264</strain>
    </source>
</reference>
<comment type="caution">
    <text evidence="7">The sequence shown here is derived from an EMBL/GenBank/DDBJ whole genome shotgun (WGS) entry which is preliminary data.</text>
</comment>
<comment type="similarity">
    <text evidence="1">Belongs to the YoeB family.</text>
</comment>
<dbReference type="KEGG" id="fnf:BSQ88_01025"/>
<dbReference type="PANTHER" id="PTHR38039:SF1">
    <property type="entry name" value="TOXIN YOEB"/>
    <property type="match status" value="1"/>
</dbReference>
<dbReference type="PANTHER" id="PTHR38039">
    <property type="entry name" value="TOXIN YOEB"/>
    <property type="match status" value="1"/>
</dbReference>
<dbReference type="InterPro" id="IPR009614">
    <property type="entry name" value="YoeB_toxin"/>
</dbReference>
<accession>A0A170MWA5</accession>
<evidence type="ECO:0000256" key="4">
    <source>
        <dbReference type="ARBA" id="ARBA00022759"/>
    </source>
</evidence>
<gene>
    <name evidence="7" type="ORF">A2J07_05915</name>
</gene>
<dbReference type="Pfam" id="PF06769">
    <property type="entry name" value="YoeB_toxin"/>
    <property type="match status" value="1"/>
</dbReference>
<evidence type="ECO:0000313" key="8">
    <source>
        <dbReference type="Proteomes" id="UP000075816"/>
    </source>
</evidence>
<dbReference type="InterPro" id="IPR035093">
    <property type="entry name" value="RelE/ParE_toxin_dom_sf"/>
</dbReference>
<keyword evidence="3" id="KW-0540">Nuclease</keyword>
<evidence type="ECO:0000256" key="6">
    <source>
        <dbReference type="ARBA" id="ARBA00030388"/>
    </source>
</evidence>
<dbReference type="GeneID" id="75074797"/>
<evidence type="ECO:0000256" key="2">
    <source>
        <dbReference type="ARBA" id="ARBA00022649"/>
    </source>
</evidence>
<dbReference type="GO" id="GO:0004519">
    <property type="term" value="F:endonuclease activity"/>
    <property type="evidence" value="ECO:0007669"/>
    <property type="project" value="UniProtKB-KW"/>
</dbReference>
<keyword evidence="4" id="KW-0255">Endonuclease</keyword>
<dbReference type="GO" id="GO:0016787">
    <property type="term" value="F:hydrolase activity"/>
    <property type="evidence" value="ECO:0007669"/>
    <property type="project" value="UniProtKB-KW"/>
</dbReference>
<evidence type="ECO:0000313" key="7">
    <source>
        <dbReference type="EMBL" id="KYL03590.1"/>
    </source>
</evidence>
<keyword evidence="2" id="KW-1277">Toxin-antitoxin system</keyword>
<dbReference type="InterPro" id="IPR007712">
    <property type="entry name" value="RelE/ParE_toxin"/>
</dbReference>
<proteinExistence type="inferred from homology"/>
<dbReference type="RefSeq" id="WP_005957522.1">
    <property type="nucleotide sequence ID" value="NZ_CAXOUE010000023.1"/>
</dbReference>
<dbReference type="GO" id="GO:0045892">
    <property type="term" value="P:negative regulation of DNA-templated transcription"/>
    <property type="evidence" value="ECO:0007669"/>
    <property type="project" value="TreeGrafter"/>
</dbReference>
<evidence type="ECO:0000256" key="5">
    <source>
        <dbReference type="ARBA" id="ARBA00022801"/>
    </source>
</evidence>
<dbReference type="NCBIfam" id="TIGR02116">
    <property type="entry name" value="toxin_Txe_YoeB"/>
    <property type="match status" value="1"/>
</dbReference>
<organism evidence="7 8">
    <name type="scientific">Fusobacterium necrophorum subsp. funduliforme</name>
    <dbReference type="NCBI Taxonomy" id="143387"/>
    <lineage>
        <taxon>Bacteria</taxon>
        <taxon>Fusobacteriati</taxon>
        <taxon>Fusobacteriota</taxon>
        <taxon>Fusobacteriia</taxon>
        <taxon>Fusobacteriales</taxon>
        <taxon>Fusobacteriaceae</taxon>
        <taxon>Fusobacterium</taxon>
    </lineage>
</organism>
<dbReference type="Proteomes" id="UP000075816">
    <property type="component" value="Unassembled WGS sequence"/>
</dbReference>
<protein>
    <recommendedName>
        <fullName evidence="6">Putative mRNA interferase YoeB</fullName>
    </recommendedName>
</protein>
<dbReference type="NCBIfam" id="TIGR02385">
    <property type="entry name" value="RelE_StbE"/>
    <property type="match status" value="1"/>
</dbReference>
<evidence type="ECO:0000256" key="3">
    <source>
        <dbReference type="ARBA" id="ARBA00022722"/>
    </source>
</evidence>
<dbReference type="GO" id="GO:0006401">
    <property type="term" value="P:RNA catabolic process"/>
    <property type="evidence" value="ECO:0007669"/>
    <property type="project" value="InterPro"/>
</dbReference>
<dbReference type="EMBL" id="LVEA01000042">
    <property type="protein sequence ID" value="KYL03590.1"/>
    <property type="molecule type" value="Genomic_DNA"/>
</dbReference>
<sequence length="91" mass="10898">MVGEYTVKLLKKATKDKEKIKQYPALKNNVENLISLLKRDPFENPPPYEILIGELKGYFSRRINKQHRLVYEVVEEKKEVNIISMWTHYDF</sequence>
<dbReference type="AlphaFoldDB" id="A0A170MWA5"/>
<keyword evidence="5" id="KW-0378">Hydrolase</keyword>
<name>A0A170MWA5_9FUSO</name>